<proteinExistence type="predicted"/>
<dbReference type="EMBL" id="JAIFZO010000002">
    <property type="protein sequence ID" value="MCX4235698.1"/>
    <property type="molecule type" value="Genomic_DNA"/>
</dbReference>
<name>A0ABT3V7L8_9ACTN</name>
<feature type="region of interest" description="Disordered" evidence="1">
    <location>
        <begin position="1"/>
        <end position="61"/>
    </location>
</feature>
<feature type="compositionally biased region" description="Low complexity" evidence="1">
    <location>
        <begin position="36"/>
        <end position="61"/>
    </location>
</feature>
<reference evidence="2" key="1">
    <citation type="journal article" date="2022" name="bioRxiv">
        <title>Discovery and biosynthetic assessment of Streptomyces ortus sp nov. isolated from a deep-sea sponge.</title>
        <authorList>
            <person name="Williams S.E."/>
        </authorList>
    </citation>
    <scope>NUCLEOTIDE SEQUENCE</scope>
    <source>
        <strain evidence="2">A15ISP2-DRY2</strain>
    </source>
</reference>
<evidence type="ECO:0000256" key="1">
    <source>
        <dbReference type="SAM" id="MobiDB-lite"/>
    </source>
</evidence>
<sequence length="76" mass="7593">MTPRRPKTSGPRPPATAPRGSRVRTAHDGVRRTATASPRPAGRTAGAARPGRPVAGCSGAAAAVPGGYARAKGVRP</sequence>
<dbReference type="RefSeq" id="WP_267028345.1">
    <property type="nucleotide sequence ID" value="NZ_JAIFZO010000002.1"/>
</dbReference>
<evidence type="ECO:0000313" key="3">
    <source>
        <dbReference type="Proteomes" id="UP001165590"/>
    </source>
</evidence>
<gene>
    <name evidence="2" type="ORF">K3769_23585</name>
</gene>
<dbReference type="Proteomes" id="UP001165590">
    <property type="component" value="Unassembled WGS sequence"/>
</dbReference>
<keyword evidence="3" id="KW-1185">Reference proteome</keyword>
<comment type="caution">
    <text evidence="2">The sequence shown here is derived from an EMBL/GenBank/DDBJ whole genome shotgun (WGS) entry which is preliminary data.</text>
</comment>
<accession>A0ABT3V7L8</accession>
<protein>
    <submittedName>
        <fullName evidence="2">Uncharacterized protein</fullName>
    </submittedName>
</protein>
<evidence type="ECO:0000313" key="2">
    <source>
        <dbReference type="EMBL" id="MCX4235698.1"/>
    </source>
</evidence>
<organism evidence="2 3">
    <name type="scientific">Streptomyces ortus</name>
    <dbReference type="NCBI Taxonomy" id="2867268"/>
    <lineage>
        <taxon>Bacteria</taxon>
        <taxon>Bacillati</taxon>
        <taxon>Actinomycetota</taxon>
        <taxon>Actinomycetes</taxon>
        <taxon>Kitasatosporales</taxon>
        <taxon>Streptomycetaceae</taxon>
        <taxon>Streptomyces</taxon>
    </lineage>
</organism>